<protein>
    <recommendedName>
        <fullName evidence="2 5">Glutamate dehydrogenase</fullName>
    </recommendedName>
</protein>
<feature type="binding site" evidence="7">
    <location>
        <position position="215"/>
    </location>
    <ligand>
        <name>NAD(+)</name>
        <dbReference type="ChEBI" id="CHEBI:57540"/>
    </ligand>
</feature>
<comment type="similarity">
    <text evidence="1 5 9">Belongs to the Glu/Leu/Phe/Val dehydrogenases family.</text>
</comment>
<evidence type="ECO:0000256" key="6">
    <source>
        <dbReference type="PIRSR" id="PIRSR000185-1"/>
    </source>
</evidence>
<feature type="domain" description="Glutamate/phenylalanine/leucine/valine/L-tryptophan dehydrogenase C-terminal" evidence="10">
    <location>
        <begin position="177"/>
        <end position="406"/>
    </location>
</feature>
<feature type="binding site" evidence="7">
    <location>
        <position position="184"/>
    </location>
    <ligand>
        <name>NAD(+)</name>
        <dbReference type="ChEBI" id="CHEBI:57540"/>
    </ligand>
</feature>
<dbReference type="InterPro" id="IPR033922">
    <property type="entry name" value="NAD_bind_Glu_DH"/>
</dbReference>
<dbReference type="PANTHER" id="PTHR11606:SF13">
    <property type="entry name" value="GLUTAMATE DEHYDROGENASE 1, MITOCHONDRIAL"/>
    <property type="match status" value="1"/>
</dbReference>
<organism evidence="11 12">
    <name type="scientific">Metabacillus sediminilitoris</name>
    <dbReference type="NCBI Taxonomy" id="2567941"/>
    <lineage>
        <taxon>Bacteria</taxon>
        <taxon>Bacillati</taxon>
        <taxon>Bacillota</taxon>
        <taxon>Bacilli</taxon>
        <taxon>Bacillales</taxon>
        <taxon>Bacillaceae</taxon>
        <taxon>Metabacillus</taxon>
    </lineage>
</organism>
<evidence type="ECO:0000256" key="9">
    <source>
        <dbReference type="RuleBase" id="RU004417"/>
    </source>
</evidence>
<evidence type="ECO:0000256" key="3">
    <source>
        <dbReference type="ARBA" id="ARBA00023002"/>
    </source>
</evidence>
<dbReference type="CDD" id="cd01076">
    <property type="entry name" value="NAD_bind_1_Glu_DH"/>
    <property type="match status" value="1"/>
</dbReference>
<dbReference type="Gene3D" id="3.40.50.10860">
    <property type="entry name" value="Leucine Dehydrogenase, chain A, domain 1"/>
    <property type="match status" value="1"/>
</dbReference>
<feature type="binding site" evidence="7">
    <location>
        <position position="342"/>
    </location>
    <ligand>
        <name>substrate</name>
    </ligand>
</feature>
<keyword evidence="7" id="KW-0547">Nucleotide-binding</keyword>
<dbReference type="Proteomes" id="UP000310334">
    <property type="component" value="Unassembled WGS sequence"/>
</dbReference>
<dbReference type="EMBL" id="SSNT01000005">
    <property type="protein sequence ID" value="THF81167.1"/>
    <property type="molecule type" value="Genomic_DNA"/>
</dbReference>
<dbReference type="PROSITE" id="PS00074">
    <property type="entry name" value="GLFV_DEHYDROGENASE"/>
    <property type="match status" value="1"/>
</dbReference>
<dbReference type="SUPFAM" id="SSF51735">
    <property type="entry name" value="NAD(P)-binding Rossmann-fold domains"/>
    <property type="match status" value="1"/>
</dbReference>
<evidence type="ECO:0000259" key="10">
    <source>
        <dbReference type="SMART" id="SM00839"/>
    </source>
</evidence>
<feature type="binding site" evidence="7">
    <location>
        <position position="64"/>
    </location>
    <ligand>
        <name>substrate</name>
    </ligand>
</feature>
<feature type="active site" description="Proton donor" evidence="6">
    <location>
        <position position="100"/>
    </location>
</feature>
<evidence type="ECO:0000256" key="7">
    <source>
        <dbReference type="PIRSR" id="PIRSR000185-2"/>
    </source>
</evidence>
<keyword evidence="4 7" id="KW-0520">NAD</keyword>
<dbReference type="InterPro" id="IPR006095">
    <property type="entry name" value="Glu/Leu/Phe/Val/Trp_DH"/>
</dbReference>
<dbReference type="SMART" id="SM00839">
    <property type="entry name" value="ELFV_dehydrog"/>
    <property type="match status" value="1"/>
</dbReference>
<gene>
    <name evidence="11" type="ORF">E6W99_08225</name>
</gene>
<dbReference type="FunFam" id="3.40.50.10860:FF:000008">
    <property type="entry name" value="Glutamate dehydrogenase"/>
    <property type="match status" value="1"/>
</dbReference>
<sequence>MLESTQQIIHEALTKLGYEDQVYELLKEPMRMLTVRIPVRMDNGEIKVFTGYRAQHNDAVGPTKGGIRFHPEVTEDEVKSLSIWMTLKCGIVNVPYGGGKGGIICDPRNMSFPELERLSRGYVRAISQIVGPTKDIPAPDVFTNSQIMAWMMDEYSRIREFDSPGFITGKPVVLGGSHGRETATAMGVTICIEEAAKRREMNLVGAKIIVQGFGNAGGYLAKFLSDRGAKIIGISDAVGALYDENGLDIEYLLDRRDSFGTVTNLFQNTISNKDLLERECDILIPAAISNQITVENAHNIKAKIVVEAANGPTTMEATKILTERGVLIVPDVLASSGGVTVSYFEWVQNNLGYYWTEEEVLEKLRAKIVDAFNAVIQTASVHKVDTRLAAYMVGVQKTAEASRFRGWI</sequence>
<evidence type="ECO:0000256" key="1">
    <source>
        <dbReference type="ARBA" id="ARBA00006382"/>
    </source>
</evidence>
<feature type="site" description="Important for catalysis" evidence="8">
    <location>
        <position position="140"/>
    </location>
</feature>
<dbReference type="InterPro" id="IPR036291">
    <property type="entry name" value="NAD(P)-bd_dom_sf"/>
</dbReference>
<evidence type="ECO:0000313" key="12">
    <source>
        <dbReference type="Proteomes" id="UP000310334"/>
    </source>
</evidence>
<evidence type="ECO:0000313" key="11">
    <source>
        <dbReference type="EMBL" id="THF81167.1"/>
    </source>
</evidence>
<dbReference type="InterPro" id="IPR006096">
    <property type="entry name" value="Glu/Leu/Phe/Val/Trp_DH_C"/>
</dbReference>
<dbReference type="GO" id="GO:0006538">
    <property type="term" value="P:L-glutamate catabolic process"/>
    <property type="evidence" value="ECO:0007669"/>
    <property type="project" value="TreeGrafter"/>
</dbReference>
<accession>A0A4S4C0M6</accession>
<dbReference type="Pfam" id="PF02812">
    <property type="entry name" value="ELFV_dehydrog_N"/>
    <property type="match status" value="1"/>
</dbReference>
<dbReference type="AlphaFoldDB" id="A0A4S4C0M6"/>
<name>A0A4S4C0M6_9BACI</name>
<dbReference type="RefSeq" id="WP_136352783.1">
    <property type="nucleotide sequence ID" value="NZ_CP046266.1"/>
</dbReference>
<feature type="binding site" evidence="7">
    <location>
        <position position="88"/>
    </location>
    <ligand>
        <name>substrate</name>
    </ligand>
</feature>
<dbReference type="InterPro" id="IPR046346">
    <property type="entry name" value="Aminoacid_DH-like_N_sf"/>
</dbReference>
<keyword evidence="12" id="KW-1185">Reference proteome</keyword>
<dbReference type="PRINTS" id="PR00082">
    <property type="entry name" value="GLFDHDRGNASE"/>
</dbReference>
<dbReference type="InterPro" id="IPR014362">
    <property type="entry name" value="Glu_DH"/>
</dbReference>
<evidence type="ECO:0000256" key="4">
    <source>
        <dbReference type="ARBA" id="ARBA00023027"/>
    </source>
</evidence>
<dbReference type="Gene3D" id="3.40.50.720">
    <property type="entry name" value="NAD(P)-binding Rossmann-like Domain"/>
    <property type="match status" value="1"/>
</dbReference>
<evidence type="ECO:0000256" key="5">
    <source>
        <dbReference type="PIRNR" id="PIRNR000185"/>
    </source>
</evidence>
<comment type="caution">
    <text evidence="11">The sequence shown here is derived from an EMBL/GenBank/DDBJ whole genome shotgun (WGS) entry which is preliminary data.</text>
</comment>
<dbReference type="SUPFAM" id="SSF53223">
    <property type="entry name" value="Aminoacid dehydrogenase-like, N-terminal domain"/>
    <property type="match status" value="1"/>
</dbReference>
<dbReference type="InterPro" id="IPR006097">
    <property type="entry name" value="Glu/Leu/Phe/Val/Trp_DH_dimer"/>
</dbReference>
<evidence type="ECO:0000256" key="8">
    <source>
        <dbReference type="PIRSR" id="PIRSR000185-3"/>
    </source>
</evidence>
<dbReference type="OrthoDB" id="9803297at2"/>
<dbReference type="PANTHER" id="PTHR11606">
    <property type="entry name" value="GLUTAMATE DEHYDROGENASE"/>
    <property type="match status" value="1"/>
</dbReference>
<dbReference type="GO" id="GO:0000166">
    <property type="term" value="F:nucleotide binding"/>
    <property type="evidence" value="ECO:0007669"/>
    <property type="project" value="UniProtKB-KW"/>
</dbReference>
<keyword evidence="3 5" id="KW-0560">Oxidoreductase</keyword>
<reference evidence="11 12" key="1">
    <citation type="submission" date="2019-04" db="EMBL/GenBank/DDBJ databases">
        <title>Bacillus sediminilitoris sp. nov., isolated from a tidal flat sediment on the East China Sea.</title>
        <authorList>
            <person name="Wei Y."/>
            <person name="Mao H."/>
            <person name="Fang J."/>
        </authorList>
    </citation>
    <scope>NUCLEOTIDE SEQUENCE [LARGE SCALE GENOMIC DNA]</scope>
    <source>
        <strain evidence="11 12">DSL-17</strain>
    </source>
</reference>
<dbReference type="Pfam" id="PF00208">
    <property type="entry name" value="ELFV_dehydrog"/>
    <property type="match status" value="1"/>
</dbReference>
<dbReference type="PIRSF" id="PIRSF000185">
    <property type="entry name" value="Glu_DH"/>
    <property type="match status" value="1"/>
</dbReference>
<dbReference type="GO" id="GO:0004352">
    <property type="term" value="F:glutamate dehydrogenase (NAD+) activity"/>
    <property type="evidence" value="ECO:0007669"/>
    <property type="project" value="TreeGrafter"/>
</dbReference>
<proteinExistence type="inferred from homology"/>
<evidence type="ECO:0000256" key="2">
    <source>
        <dbReference type="ARBA" id="ARBA00012896"/>
    </source>
</evidence>
<dbReference type="InterPro" id="IPR033524">
    <property type="entry name" value="Glu/Leu/Phe/Val_DH_AS"/>
</dbReference>